<name>A0AAV4PA96_CAEEX</name>
<keyword evidence="3" id="KW-1185">Reference proteome</keyword>
<feature type="region of interest" description="Disordered" evidence="1">
    <location>
        <begin position="60"/>
        <end position="87"/>
    </location>
</feature>
<organism evidence="2 3">
    <name type="scientific">Caerostris extrusa</name>
    <name type="common">Bark spider</name>
    <name type="synonym">Caerostris bankana</name>
    <dbReference type="NCBI Taxonomy" id="172846"/>
    <lineage>
        <taxon>Eukaryota</taxon>
        <taxon>Metazoa</taxon>
        <taxon>Ecdysozoa</taxon>
        <taxon>Arthropoda</taxon>
        <taxon>Chelicerata</taxon>
        <taxon>Arachnida</taxon>
        <taxon>Araneae</taxon>
        <taxon>Araneomorphae</taxon>
        <taxon>Entelegynae</taxon>
        <taxon>Araneoidea</taxon>
        <taxon>Araneidae</taxon>
        <taxon>Caerostris</taxon>
    </lineage>
</organism>
<accession>A0AAV4PA96</accession>
<feature type="compositionally biased region" description="Basic and acidic residues" evidence="1">
    <location>
        <begin position="66"/>
        <end position="87"/>
    </location>
</feature>
<comment type="caution">
    <text evidence="2">The sequence shown here is derived from an EMBL/GenBank/DDBJ whole genome shotgun (WGS) entry which is preliminary data.</text>
</comment>
<protein>
    <submittedName>
        <fullName evidence="2">Uncharacterized protein</fullName>
    </submittedName>
</protein>
<dbReference type="Proteomes" id="UP001054945">
    <property type="component" value="Unassembled WGS sequence"/>
</dbReference>
<gene>
    <name evidence="2" type="ORF">CEXT_204521</name>
</gene>
<evidence type="ECO:0000256" key="1">
    <source>
        <dbReference type="SAM" id="MobiDB-lite"/>
    </source>
</evidence>
<evidence type="ECO:0000313" key="3">
    <source>
        <dbReference type="Proteomes" id="UP001054945"/>
    </source>
</evidence>
<sequence>MAILHTGSGRVHRALWHSPYFLESVWALVLATKGPLSTAVPSREERKFFEKAGIDAKVPYHPILENPRHREEHQKSGIKFDRKDFRG</sequence>
<dbReference type="AlphaFoldDB" id="A0AAV4PA96"/>
<dbReference type="EMBL" id="BPLR01004242">
    <property type="protein sequence ID" value="GIX93383.1"/>
    <property type="molecule type" value="Genomic_DNA"/>
</dbReference>
<proteinExistence type="predicted"/>
<evidence type="ECO:0000313" key="2">
    <source>
        <dbReference type="EMBL" id="GIX93383.1"/>
    </source>
</evidence>
<reference evidence="2 3" key="1">
    <citation type="submission" date="2021-06" db="EMBL/GenBank/DDBJ databases">
        <title>Caerostris extrusa draft genome.</title>
        <authorList>
            <person name="Kono N."/>
            <person name="Arakawa K."/>
        </authorList>
    </citation>
    <scope>NUCLEOTIDE SEQUENCE [LARGE SCALE GENOMIC DNA]</scope>
</reference>